<sequence length="69" mass="7681">MENFIRSIFVGFGCYLSVKVITYIGVSLASYNEPLLLLTLIANAVGYSVVFSKIFDGVLWLIKNGRNEC</sequence>
<accession>A0ABN8DWM4</accession>
<keyword evidence="1" id="KW-0472">Membrane</keyword>
<dbReference type="EMBL" id="CAKLDI010000002">
    <property type="protein sequence ID" value="CAH0535402.1"/>
    <property type="molecule type" value="Genomic_DNA"/>
</dbReference>
<keyword evidence="1" id="KW-1133">Transmembrane helix</keyword>
<name>A0ABN8DWM4_9VIBR</name>
<keyword evidence="3" id="KW-1185">Reference proteome</keyword>
<protein>
    <recommendedName>
        <fullName evidence="4">Phage holin family protein</fullName>
    </recommendedName>
</protein>
<keyword evidence="1" id="KW-0812">Transmembrane</keyword>
<evidence type="ECO:0000313" key="2">
    <source>
        <dbReference type="EMBL" id="CAH0535402.1"/>
    </source>
</evidence>
<feature type="transmembrane region" description="Helical" evidence="1">
    <location>
        <begin position="7"/>
        <end position="29"/>
    </location>
</feature>
<evidence type="ECO:0000313" key="3">
    <source>
        <dbReference type="Proteomes" id="UP000838672"/>
    </source>
</evidence>
<organism evidence="2 3">
    <name type="scientific">Vibrio stylophorae</name>
    <dbReference type="NCBI Taxonomy" id="659351"/>
    <lineage>
        <taxon>Bacteria</taxon>
        <taxon>Pseudomonadati</taxon>
        <taxon>Pseudomonadota</taxon>
        <taxon>Gammaproteobacteria</taxon>
        <taxon>Vibrionales</taxon>
        <taxon>Vibrionaceae</taxon>
        <taxon>Vibrio</taxon>
    </lineage>
</organism>
<evidence type="ECO:0008006" key="4">
    <source>
        <dbReference type="Google" id="ProtNLM"/>
    </source>
</evidence>
<proteinExistence type="predicted"/>
<feature type="transmembrane region" description="Helical" evidence="1">
    <location>
        <begin position="35"/>
        <end position="62"/>
    </location>
</feature>
<evidence type="ECO:0000256" key="1">
    <source>
        <dbReference type="SAM" id="Phobius"/>
    </source>
</evidence>
<dbReference type="Proteomes" id="UP000838672">
    <property type="component" value="Unassembled WGS sequence"/>
</dbReference>
<comment type="caution">
    <text evidence="2">The sequence shown here is derived from an EMBL/GenBank/DDBJ whole genome shotgun (WGS) entry which is preliminary data.</text>
</comment>
<reference evidence="2" key="1">
    <citation type="submission" date="2021-11" db="EMBL/GenBank/DDBJ databases">
        <authorList>
            <person name="Rodrigo-Torres L."/>
            <person name="Arahal R. D."/>
            <person name="Lucena T."/>
        </authorList>
    </citation>
    <scope>NUCLEOTIDE SEQUENCE</scope>
    <source>
        <strain evidence="2">CECT 7929</strain>
    </source>
</reference>
<gene>
    <name evidence="2" type="ORF">VST7929_02975</name>
</gene>